<dbReference type="SUPFAM" id="SSF53271">
    <property type="entry name" value="PRTase-like"/>
    <property type="match status" value="1"/>
</dbReference>
<keyword evidence="4" id="KW-1185">Reference proteome</keyword>
<dbReference type="PANTHER" id="PTHR47505">
    <property type="entry name" value="DNA UTILIZATION PROTEIN YHGH"/>
    <property type="match status" value="1"/>
</dbReference>
<organism evidence="3 4">
    <name type="scientific">Candidatus Viridilinea mediisalina</name>
    <dbReference type="NCBI Taxonomy" id="2024553"/>
    <lineage>
        <taxon>Bacteria</taxon>
        <taxon>Bacillati</taxon>
        <taxon>Chloroflexota</taxon>
        <taxon>Chloroflexia</taxon>
        <taxon>Chloroflexales</taxon>
        <taxon>Chloroflexineae</taxon>
        <taxon>Oscillochloridaceae</taxon>
        <taxon>Candidatus Viridilinea</taxon>
    </lineage>
</organism>
<evidence type="ECO:0000259" key="2">
    <source>
        <dbReference type="Pfam" id="PF00156"/>
    </source>
</evidence>
<dbReference type="InterPro" id="IPR051910">
    <property type="entry name" value="ComF/GntX_DNA_util-trans"/>
</dbReference>
<dbReference type="PANTHER" id="PTHR47505:SF1">
    <property type="entry name" value="DNA UTILIZATION PROTEIN YHGH"/>
    <property type="match status" value="1"/>
</dbReference>
<feature type="domain" description="Phosphoribosyltransferase" evidence="2">
    <location>
        <begin position="111"/>
        <end position="213"/>
    </location>
</feature>
<keyword evidence="3" id="KW-0808">Transferase</keyword>
<comment type="caution">
    <text evidence="3">The sequence shown here is derived from an EMBL/GenBank/DDBJ whole genome shotgun (WGS) entry which is preliminary data.</text>
</comment>
<reference evidence="4" key="1">
    <citation type="submission" date="2017-08" db="EMBL/GenBank/DDBJ databases">
        <authorList>
            <person name="Grouzdev D.S."/>
            <person name="Gaisin V.A."/>
            <person name="Rysina M.S."/>
            <person name="Gorlenko V.M."/>
        </authorList>
    </citation>
    <scope>NUCLEOTIDE SEQUENCE [LARGE SCALE GENOMIC DNA]</scope>
    <source>
        <strain evidence="4">Kir15-3F</strain>
    </source>
</reference>
<evidence type="ECO:0000313" key="4">
    <source>
        <dbReference type="Proteomes" id="UP000220527"/>
    </source>
</evidence>
<dbReference type="EMBL" id="NQWI01000008">
    <property type="protein sequence ID" value="PDW04486.1"/>
    <property type="molecule type" value="Genomic_DNA"/>
</dbReference>
<name>A0A2A6RNI8_9CHLR</name>
<dbReference type="Pfam" id="PF00156">
    <property type="entry name" value="Pribosyltran"/>
    <property type="match status" value="1"/>
</dbReference>
<dbReference type="Proteomes" id="UP000220527">
    <property type="component" value="Unassembled WGS sequence"/>
</dbReference>
<dbReference type="Gene3D" id="3.40.50.2020">
    <property type="match status" value="1"/>
</dbReference>
<accession>A0A2A6RNI8</accession>
<dbReference type="GO" id="GO:0016757">
    <property type="term" value="F:glycosyltransferase activity"/>
    <property type="evidence" value="ECO:0007669"/>
    <property type="project" value="UniProtKB-KW"/>
</dbReference>
<keyword evidence="3" id="KW-0328">Glycosyltransferase</keyword>
<sequence length="219" mass="24054">MLTQLTWQLEAIFGLIFPEQCVICGWAGGLICKPCRSRLEPYPLAPTPVGLDAMSVAWLYDREVRHAIHALKYQRQQRVALALADALADGLTAPPGEALIPVPLHPRRLAERGFNQAEVLARRLAWRWHLPVRAEGLVRARETGHQAQLGQKERQSNVAGAFVWQAPRPPPARVLLVDDVLTTGATLIACANALRAVGTREVRAVALARSLAPQGRVLQ</sequence>
<proteinExistence type="inferred from homology"/>
<comment type="similarity">
    <text evidence="1">Belongs to the ComF/GntX family.</text>
</comment>
<evidence type="ECO:0000313" key="3">
    <source>
        <dbReference type="EMBL" id="PDW04486.1"/>
    </source>
</evidence>
<dbReference type="InterPro" id="IPR000836">
    <property type="entry name" value="PRTase_dom"/>
</dbReference>
<dbReference type="OrthoDB" id="9779910at2"/>
<evidence type="ECO:0000256" key="1">
    <source>
        <dbReference type="ARBA" id="ARBA00008007"/>
    </source>
</evidence>
<protein>
    <submittedName>
        <fullName evidence="3">Amidophosphoribosyltransferase</fullName>
    </submittedName>
</protein>
<dbReference type="CDD" id="cd06223">
    <property type="entry name" value="PRTases_typeI"/>
    <property type="match status" value="1"/>
</dbReference>
<dbReference type="InterPro" id="IPR029057">
    <property type="entry name" value="PRTase-like"/>
</dbReference>
<dbReference type="RefSeq" id="WP_097642609.1">
    <property type="nucleotide sequence ID" value="NZ_NQWI01000008.1"/>
</dbReference>
<gene>
    <name evidence="3" type="ORF">CJ255_02935</name>
</gene>
<dbReference type="AlphaFoldDB" id="A0A2A6RNI8"/>